<dbReference type="Pfam" id="PF16732">
    <property type="entry name" value="ComP_DUS"/>
    <property type="match status" value="1"/>
</dbReference>
<dbReference type="RefSeq" id="WP_207381224.1">
    <property type="nucleotide sequence ID" value="NZ_CP071502.1"/>
</dbReference>
<dbReference type="NCBIfam" id="TIGR02532">
    <property type="entry name" value="IV_pilin_GFxxxE"/>
    <property type="match status" value="1"/>
</dbReference>
<name>A0ABX7R3L5_9GAMM</name>
<dbReference type="PRINTS" id="PR00813">
    <property type="entry name" value="BCTERIALGSPG"/>
</dbReference>
<evidence type="ECO:0000313" key="3">
    <source>
        <dbReference type="EMBL" id="QSX38089.1"/>
    </source>
</evidence>
<protein>
    <submittedName>
        <fullName evidence="3">Prepilin-type N-terminal cleavage/methylation domain-containing protein</fullName>
    </submittedName>
</protein>
<dbReference type="InterPro" id="IPR012902">
    <property type="entry name" value="N_methyl_site"/>
</dbReference>
<dbReference type="SUPFAM" id="SSF54523">
    <property type="entry name" value="Pili subunits"/>
    <property type="match status" value="1"/>
</dbReference>
<evidence type="ECO:0000313" key="4">
    <source>
        <dbReference type="Proteomes" id="UP000663207"/>
    </source>
</evidence>
<dbReference type="InterPro" id="IPR045584">
    <property type="entry name" value="Pilin-like"/>
</dbReference>
<dbReference type="InterPro" id="IPR031982">
    <property type="entry name" value="PilE-like"/>
</dbReference>
<evidence type="ECO:0000256" key="2">
    <source>
        <dbReference type="SAM" id="Phobius"/>
    </source>
</evidence>
<reference evidence="3 4" key="1">
    <citation type="submission" date="2021-03" db="EMBL/GenBank/DDBJ databases">
        <title>Novel species identification of genus Shewanella.</title>
        <authorList>
            <person name="Liu G."/>
            <person name="Zhang Q."/>
        </authorList>
    </citation>
    <scope>NUCLEOTIDE SEQUENCE [LARGE SCALE GENOMIC DNA]</scope>
    <source>
        <strain evidence="3 4">FJAT-52962</strain>
    </source>
</reference>
<proteinExistence type="predicted"/>
<dbReference type="PANTHER" id="PTHR30093">
    <property type="entry name" value="GENERAL SECRETION PATHWAY PROTEIN G"/>
    <property type="match status" value="1"/>
</dbReference>
<keyword evidence="4" id="KW-1185">Reference proteome</keyword>
<dbReference type="Gene3D" id="3.30.700.10">
    <property type="entry name" value="Glycoprotein, Type 4 Pilin"/>
    <property type="match status" value="1"/>
</dbReference>
<keyword evidence="2" id="KW-0472">Membrane</keyword>
<accession>A0ABX7R3L5</accession>
<dbReference type="InterPro" id="IPR000983">
    <property type="entry name" value="Bac_GSPG_pilin"/>
</dbReference>
<dbReference type="PROSITE" id="PS00409">
    <property type="entry name" value="PROKAR_NTER_METHYL"/>
    <property type="match status" value="1"/>
</dbReference>
<sequence length="130" mass="14456">MRELRGFTLIELMITIVIIGIIAAFAYPSYKDFLTRGGRSEGQEALMRIANLQEQYYLDNREYAEDMTKLGLNADPFITQHGYYSIDSVGTGSFTLTATPKGIQASRDAECTTITITDTGVKGPKEACWK</sequence>
<dbReference type="EMBL" id="CP071502">
    <property type="protein sequence ID" value="QSX38089.1"/>
    <property type="molecule type" value="Genomic_DNA"/>
</dbReference>
<feature type="transmembrane region" description="Helical" evidence="2">
    <location>
        <begin position="6"/>
        <end position="27"/>
    </location>
</feature>
<keyword evidence="2" id="KW-1133">Transmembrane helix</keyword>
<organism evidence="3 4">
    <name type="scientific">Shewanella sedimentimangrovi</name>
    <dbReference type="NCBI Taxonomy" id="2814293"/>
    <lineage>
        <taxon>Bacteria</taxon>
        <taxon>Pseudomonadati</taxon>
        <taxon>Pseudomonadota</taxon>
        <taxon>Gammaproteobacteria</taxon>
        <taxon>Alteromonadales</taxon>
        <taxon>Shewanellaceae</taxon>
        <taxon>Shewanella</taxon>
    </lineage>
</organism>
<keyword evidence="1" id="KW-0488">Methylation</keyword>
<dbReference type="Proteomes" id="UP000663207">
    <property type="component" value="Chromosome"/>
</dbReference>
<gene>
    <name evidence="3" type="ORF">JYB85_04435</name>
</gene>
<dbReference type="Pfam" id="PF07963">
    <property type="entry name" value="N_methyl"/>
    <property type="match status" value="1"/>
</dbReference>
<evidence type="ECO:0000256" key="1">
    <source>
        <dbReference type="ARBA" id="ARBA00022481"/>
    </source>
</evidence>
<dbReference type="PANTHER" id="PTHR30093:SF47">
    <property type="entry name" value="TYPE IV PILUS NON-CORE MINOR PILIN PILE"/>
    <property type="match status" value="1"/>
</dbReference>
<keyword evidence="2" id="KW-0812">Transmembrane</keyword>